<feature type="repeat" description="ANK" evidence="3">
    <location>
        <begin position="525"/>
        <end position="557"/>
    </location>
</feature>
<dbReference type="Pfam" id="PF12796">
    <property type="entry name" value="Ank_2"/>
    <property type="match status" value="1"/>
</dbReference>
<proteinExistence type="predicted"/>
<dbReference type="PROSITE" id="PS50297">
    <property type="entry name" value="ANK_REP_REGION"/>
    <property type="match status" value="4"/>
</dbReference>
<feature type="repeat" description="ANK" evidence="3">
    <location>
        <begin position="596"/>
        <end position="628"/>
    </location>
</feature>
<sequence>MDPLSVIASVLTLTEALLHGLRVLQQVRNAHSDVRSVVGELEQFHSVFRQTEEVLSRPGVFSGLSEQAKEALSLIATSAEAELRRSSQLLTKVAGSNDGVIDIHYTAWLRYGKDIRKGCARLRELQDSLVLVSGTVALASNSVIRQTLDRLEDGLLSELYGTTLHNEKLLEGIACQQLMLIEGLVGSSKSIEGGHGQKPIISSTALAGFPVPNNQDPSSSVVPVPWYLPSPPERMLAIEKCHGVCTCMCHRPSKTVTPTVLSPLLGQAHIRYTAAAQSGRLCNERLCRRQRGYELRLNYKLPSWLASRVLSLSVTSLSDGFGIVLRAPRIVSDDAPILRFAAARDLQSIQSLIGRGLASPADVGHSYGLTALHVCYTISRSLLTGIHILTLRQIAFVNKDIQMCRFLMQHGADAYYETSLRRSVVDIVRDEVINSKVKPSDKDHFDTIFADLDDYESFQFSVVHKSVLGISGIGLPAQLAASTAAIDAPDSLGRTSLSAAAWRGDAAAVDLLLRHGANPGICTPTEISPLHRAIEGRNYACVVLLVEHGADVGHANVRGRTPLHYACRVDDGGEVCALLLSGSSSSVADVDAQDHGGGRAIHEAVGRGLLPQLRLLLERGADVDCCTRSGDFPLKLAVARSDVASARALLDAGADPRVGGGSLLLTAASCADARMLGFLAENVWGMDAAVRDQEGNTWESLFRARGDESTEEMAEGLRRMCRRAEEMEKAVDGVSV</sequence>
<keyword evidence="5" id="KW-1185">Reference proteome</keyword>
<evidence type="ECO:0000256" key="1">
    <source>
        <dbReference type="ARBA" id="ARBA00022737"/>
    </source>
</evidence>
<dbReference type="Proteomes" id="UP001303115">
    <property type="component" value="Unassembled WGS sequence"/>
</dbReference>
<keyword evidence="2 3" id="KW-0040">ANK repeat</keyword>
<dbReference type="SMART" id="SM00248">
    <property type="entry name" value="ANK"/>
    <property type="match status" value="6"/>
</dbReference>
<dbReference type="PANTHER" id="PTHR24123">
    <property type="entry name" value="ANKYRIN REPEAT-CONTAINING"/>
    <property type="match status" value="1"/>
</dbReference>
<dbReference type="EMBL" id="MU854369">
    <property type="protein sequence ID" value="KAK4040817.1"/>
    <property type="molecule type" value="Genomic_DNA"/>
</dbReference>
<dbReference type="PROSITE" id="PS50088">
    <property type="entry name" value="ANK_REPEAT"/>
    <property type="match status" value="5"/>
</dbReference>
<keyword evidence="1" id="KW-0677">Repeat</keyword>
<dbReference type="PANTHER" id="PTHR24123:SF33">
    <property type="entry name" value="PROTEIN HOS4"/>
    <property type="match status" value="1"/>
</dbReference>
<evidence type="ECO:0000313" key="5">
    <source>
        <dbReference type="Proteomes" id="UP001303115"/>
    </source>
</evidence>
<dbReference type="InterPro" id="IPR051165">
    <property type="entry name" value="Multifunctional_ANK_Repeat"/>
</dbReference>
<dbReference type="SUPFAM" id="SSF48403">
    <property type="entry name" value="Ankyrin repeat"/>
    <property type="match status" value="1"/>
</dbReference>
<feature type="repeat" description="ANK" evidence="3">
    <location>
        <begin position="492"/>
        <end position="524"/>
    </location>
</feature>
<gene>
    <name evidence="4" type="ORF">C8A01DRAFT_15372</name>
</gene>
<dbReference type="InterPro" id="IPR002110">
    <property type="entry name" value="Ankyrin_rpt"/>
</dbReference>
<organism evidence="4 5">
    <name type="scientific">Parachaetomium inaequale</name>
    <dbReference type="NCBI Taxonomy" id="2588326"/>
    <lineage>
        <taxon>Eukaryota</taxon>
        <taxon>Fungi</taxon>
        <taxon>Dikarya</taxon>
        <taxon>Ascomycota</taxon>
        <taxon>Pezizomycotina</taxon>
        <taxon>Sordariomycetes</taxon>
        <taxon>Sordariomycetidae</taxon>
        <taxon>Sordariales</taxon>
        <taxon>Chaetomiaceae</taxon>
        <taxon>Parachaetomium</taxon>
    </lineage>
</organism>
<evidence type="ECO:0000256" key="2">
    <source>
        <dbReference type="ARBA" id="ARBA00023043"/>
    </source>
</evidence>
<evidence type="ECO:0000313" key="4">
    <source>
        <dbReference type="EMBL" id="KAK4040817.1"/>
    </source>
</evidence>
<evidence type="ECO:0000256" key="3">
    <source>
        <dbReference type="PROSITE-ProRule" id="PRU00023"/>
    </source>
</evidence>
<feature type="repeat" description="ANK" evidence="3">
    <location>
        <begin position="629"/>
        <end position="661"/>
    </location>
</feature>
<reference evidence="5" key="1">
    <citation type="journal article" date="2023" name="Mol. Phylogenet. Evol.">
        <title>Genome-scale phylogeny and comparative genomics of the fungal order Sordariales.</title>
        <authorList>
            <person name="Hensen N."/>
            <person name="Bonometti L."/>
            <person name="Westerberg I."/>
            <person name="Brannstrom I.O."/>
            <person name="Guillou S."/>
            <person name="Cros-Aarteil S."/>
            <person name="Calhoun S."/>
            <person name="Haridas S."/>
            <person name="Kuo A."/>
            <person name="Mondo S."/>
            <person name="Pangilinan J."/>
            <person name="Riley R."/>
            <person name="LaButti K."/>
            <person name="Andreopoulos B."/>
            <person name="Lipzen A."/>
            <person name="Chen C."/>
            <person name="Yan M."/>
            <person name="Daum C."/>
            <person name="Ng V."/>
            <person name="Clum A."/>
            <person name="Steindorff A."/>
            <person name="Ohm R.A."/>
            <person name="Martin F."/>
            <person name="Silar P."/>
            <person name="Natvig D.O."/>
            <person name="Lalanne C."/>
            <person name="Gautier V."/>
            <person name="Ament-Velasquez S.L."/>
            <person name="Kruys A."/>
            <person name="Hutchinson M.I."/>
            <person name="Powell A.J."/>
            <person name="Barry K."/>
            <person name="Miller A.N."/>
            <person name="Grigoriev I.V."/>
            <person name="Debuchy R."/>
            <person name="Gladieux P."/>
            <person name="Hiltunen Thoren M."/>
            <person name="Johannesson H."/>
        </authorList>
    </citation>
    <scope>NUCLEOTIDE SEQUENCE [LARGE SCALE GENOMIC DNA]</scope>
    <source>
        <strain evidence="5">CBS 284.82</strain>
    </source>
</reference>
<dbReference type="AlphaFoldDB" id="A0AAN6PHF9"/>
<comment type="caution">
    <text evidence="4">The sequence shown here is derived from an EMBL/GenBank/DDBJ whole genome shotgun (WGS) entry which is preliminary data.</text>
</comment>
<feature type="repeat" description="ANK" evidence="3">
    <location>
        <begin position="558"/>
        <end position="590"/>
    </location>
</feature>
<dbReference type="InterPro" id="IPR036770">
    <property type="entry name" value="Ankyrin_rpt-contain_sf"/>
</dbReference>
<protein>
    <submittedName>
        <fullName evidence="4">Ankyrin repeat-containing domain protein</fullName>
    </submittedName>
</protein>
<dbReference type="Gene3D" id="1.25.40.20">
    <property type="entry name" value="Ankyrin repeat-containing domain"/>
    <property type="match status" value="2"/>
</dbReference>
<accession>A0AAN6PHF9</accession>
<name>A0AAN6PHF9_9PEZI</name>